<gene>
    <name evidence="14" type="ORF">BSIN_3097</name>
</gene>
<dbReference type="InterPro" id="IPR006478">
    <property type="entry name" value="Formate_DH_asu"/>
</dbReference>
<dbReference type="GO" id="GO:1990204">
    <property type="term" value="C:oxidoreductase complex"/>
    <property type="evidence" value="ECO:0007669"/>
    <property type="project" value="UniProtKB-ARBA"/>
</dbReference>
<keyword evidence="9" id="KW-0411">Iron-sulfur</keyword>
<dbReference type="InterPro" id="IPR001041">
    <property type="entry name" value="2Fe-2S_ferredoxin-type"/>
</dbReference>
<dbReference type="PROSITE" id="PS51085">
    <property type="entry name" value="2FE2S_FER_2"/>
    <property type="match status" value="1"/>
</dbReference>
<dbReference type="CDD" id="cd02753">
    <property type="entry name" value="MopB_Formate-Dh-H"/>
    <property type="match status" value="1"/>
</dbReference>
<dbReference type="GO" id="GO:0003954">
    <property type="term" value="F:NADH dehydrogenase activity"/>
    <property type="evidence" value="ECO:0007669"/>
    <property type="project" value="TreeGrafter"/>
</dbReference>
<dbReference type="Gene3D" id="3.40.50.740">
    <property type="match status" value="1"/>
</dbReference>
<dbReference type="GO" id="GO:0008863">
    <property type="term" value="F:formate dehydrogenase (NAD+) activity"/>
    <property type="evidence" value="ECO:0007669"/>
    <property type="project" value="InterPro"/>
</dbReference>
<dbReference type="PROSITE" id="PS51839">
    <property type="entry name" value="4FE4S_HC3"/>
    <property type="match status" value="1"/>
</dbReference>
<organism evidence="14 15">
    <name type="scientific">Burkholderia singularis</name>
    <dbReference type="NCBI Taxonomy" id="1503053"/>
    <lineage>
        <taxon>Bacteria</taxon>
        <taxon>Pseudomonadati</taxon>
        <taxon>Pseudomonadota</taxon>
        <taxon>Betaproteobacteria</taxon>
        <taxon>Burkholderiales</taxon>
        <taxon>Burkholderiaceae</taxon>
        <taxon>Burkholderia</taxon>
        <taxon>pseudomallei group</taxon>
    </lineage>
</organism>
<dbReference type="InterPro" id="IPR006656">
    <property type="entry name" value="Mopterin_OxRdtase"/>
</dbReference>
<dbReference type="Pfam" id="PF01568">
    <property type="entry name" value="Molydop_binding"/>
    <property type="match status" value="1"/>
</dbReference>
<dbReference type="Gene3D" id="3.30.70.20">
    <property type="match status" value="1"/>
</dbReference>
<dbReference type="Gene3D" id="2.20.25.90">
    <property type="entry name" value="ADC-like domains"/>
    <property type="match status" value="1"/>
</dbReference>
<evidence type="ECO:0000313" key="15">
    <source>
        <dbReference type="Proteomes" id="UP000198460"/>
    </source>
</evidence>
<dbReference type="Pfam" id="PF04879">
    <property type="entry name" value="Molybdop_Fe4S4"/>
    <property type="match status" value="1"/>
</dbReference>
<feature type="domain" description="4Fe-4S Mo/W bis-MGD-type" evidence="12">
    <location>
        <begin position="265"/>
        <end position="321"/>
    </location>
</feature>
<dbReference type="InterPro" id="IPR006657">
    <property type="entry name" value="MoPterin_dinucl-bd_dom"/>
</dbReference>
<dbReference type="InterPro" id="IPR036010">
    <property type="entry name" value="2Fe-2S_ferredoxin-like_sf"/>
</dbReference>
<dbReference type="InterPro" id="IPR017896">
    <property type="entry name" value="4Fe4S_Fe-S-bd"/>
</dbReference>
<dbReference type="CDD" id="cd00508">
    <property type="entry name" value="MopB_CT_Fdh-Nap-like"/>
    <property type="match status" value="1"/>
</dbReference>
<reference evidence="14 15" key="1">
    <citation type="submission" date="2017-04" db="EMBL/GenBank/DDBJ databases">
        <authorList>
            <person name="Afonso C.L."/>
            <person name="Miller P.J."/>
            <person name="Scott M.A."/>
            <person name="Spackman E."/>
            <person name="Goraichik I."/>
            <person name="Dimitrov K.M."/>
            <person name="Suarez D.L."/>
            <person name="Swayne D.E."/>
        </authorList>
    </citation>
    <scope>NUCLEOTIDE SEQUENCE [LARGE SCALE GENOMIC DNA]</scope>
    <source>
        <strain evidence="14">LMG 28154</strain>
    </source>
</reference>
<dbReference type="SMART" id="SM00929">
    <property type="entry name" value="NADH-G_4Fe-4S_3"/>
    <property type="match status" value="1"/>
</dbReference>
<accession>A0A238H3Q6</accession>
<dbReference type="SMART" id="SM00926">
    <property type="entry name" value="Molybdop_Fe4S4"/>
    <property type="match status" value="1"/>
</dbReference>
<dbReference type="SUPFAM" id="SSF53706">
    <property type="entry name" value="Formate dehydrogenase/DMSO reductase, domains 1-3"/>
    <property type="match status" value="1"/>
</dbReference>
<evidence type="ECO:0000259" key="11">
    <source>
        <dbReference type="PROSITE" id="PS51379"/>
    </source>
</evidence>
<keyword evidence="6" id="KW-0677">Repeat</keyword>
<dbReference type="Pfam" id="PF13510">
    <property type="entry name" value="Fer2_4"/>
    <property type="match status" value="1"/>
</dbReference>
<evidence type="ECO:0000256" key="8">
    <source>
        <dbReference type="ARBA" id="ARBA00023004"/>
    </source>
</evidence>
<comment type="similarity">
    <text evidence="1">Belongs to the complex I 75 kDa subunit family.</text>
</comment>
<dbReference type="Gene3D" id="2.40.40.20">
    <property type="match status" value="1"/>
</dbReference>
<dbReference type="CDD" id="cd00207">
    <property type="entry name" value="fer2"/>
    <property type="match status" value="1"/>
</dbReference>
<dbReference type="SUPFAM" id="SSF54862">
    <property type="entry name" value="4Fe-4S ferredoxins"/>
    <property type="match status" value="1"/>
</dbReference>
<dbReference type="Gene3D" id="3.10.20.740">
    <property type="match status" value="1"/>
</dbReference>
<dbReference type="SUPFAM" id="SSF54292">
    <property type="entry name" value="2Fe-2S ferredoxin-like"/>
    <property type="match status" value="1"/>
</dbReference>
<dbReference type="GO" id="GO:0015942">
    <property type="term" value="P:formate metabolic process"/>
    <property type="evidence" value="ECO:0007669"/>
    <property type="project" value="InterPro"/>
</dbReference>
<keyword evidence="8" id="KW-0408">Iron</keyword>
<evidence type="ECO:0000313" key="14">
    <source>
        <dbReference type="EMBL" id="SMF99909.1"/>
    </source>
</evidence>
<dbReference type="InterPro" id="IPR019574">
    <property type="entry name" value="NADH_UbQ_OxRdtase_Gsu_4Fe4S-bd"/>
</dbReference>
<dbReference type="InterPro" id="IPR041924">
    <property type="entry name" value="Formate_Dh-H_N"/>
</dbReference>
<evidence type="ECO:0000256" key="5">
    <source>
        <dbReference type="ARBA" id="ARBA00022723"/>
    </source>
</evidence>
<dbReference type="InterPro" id="IPR006963">
    <property type="entry name" value="Mopterin_OxRdtase_4Fe-4S_dom"/>
</dbReference>
<dbReference type="EMBL" id="FXAN01000046">
    <property type="protein sequence ID" value="SMF99909.1"/>
    <property type="molecule type" value="Genomic_DNA"/>
</dbReference>
<dbReference type="Pfam" id="PF12838">
    <property type="entry name" value="Fer4_7"/>
    <property type="match status" value="1"/>
</dbReference>
<feature type="domain" description="4Fe-4S ferredoxin-type" evidence="11">
    <location>
        <begin position="186"/>
        <end position="217"/>
    </location>
</feature>
<dbReference type="NCBIfam" id="TIGR01591">
    <property type="entry name" value="Fdh-alpha"/>
    <property type="match status" value="1"/>
</dbReference>
<keyword evidence="3" id="KW-0004">4Fe-4S</keyword>
<feature type="domain" description="2Fe-2S ferredoxin-type" evidence="10">
    <location>
        <begin position="46"/>
        <end position="124"/>
    </location>
</feature>
<keyword evidence="4" id="KW-0001">2Fe-2S</keyword>
<dbReference type="GO" id="GO:0051539">
    <property type="term" value="F:4 iron, 4 sulfur cluster binding"/>
    <property type="evidence" value="ECO:0007669"/>
    <property type="project" value="UniProtKB-KW"/>
</dbReference>
<evidence type="ECO:0000256" key="4">
    <source>
        <dbReference type="ARBA" id="ARBA00022714"/>
    </source>
</evidence>
<evidence type="ECO:0000259" key="13">
    <source>
        <dbReference type="PROSITE" id="PS51839"/>
    </source>
</evidence>
<dbReference type="GO" id="GO:0016020">
    <property type="term" value="C:membrane"/>
    <property type="evidence" value="ECO:0007669"/>
    <property type="project" value="TreeGrafter"/>
</dbReference>
<dbReference type="GO" id="GO:0022904">
    <property type="term" value="P:respiratory electron transport chain"/>
    <property type="evidence" value="ECO:0007669"/>
    <property type="project" value="TreeGrafter"/>
</dbReference>
<dbReference type="SUPFAM" id="SSF50692">
    <property type="entry name" value="ADC-like"/>
    <property type="match status" value="1"/>
</dbReference>
<dbReference type="RefSeq" id="WP_089340266.1">
    <property type="nucleotide sequence ID" value="NZ_FXAN01000046.1"/>
</dbReference>
<dbReference type="AlphaFoldDB" id="A0A238H3Q6"/>
<comment type="similarity">
    <text evidence="2">In the C-terminal section; belongs to the prokaryotic molybdopterin-containing oxidoreductase family.</text>
</comment>
<dbReference type="PANTHER" id="PTHR43105">
    <property type="entry name" value="RESPIRATORY NITRATE REDUCTASE"/>
    <property type="match status" value="1"/>
</dbReference>
<evidence type="ECO:0000256" key="1">
    <source>
        <dbReference type="ARBA" id="ARBA00005404"/>
    </source>
</evidence>
<keyword evidence="7" id="KW-0560">Oxidoreductase</keyword>
<name>A0A238H3Q6_9BURK</name>
<dbReference type="GO" id="GO:0046872">
    <property type="term" value="F:metal ion binding"/>
    <property type="evidence" value="ECO:0007669"/>
    <property type="project" value="UniProtKB-KW"/>
</dbReference>
<feature type="domain" description="4Fe-4S His(Cys)3-ligated-type" evidence="13">
    <location>
        <begin position="124"/>
        <end position="163"/>
    </location>
</feature>
<dbReference type="PROSITE" id="PS00198">
    <property type="entry name" value="4FE4S_FER_1"/>
    <property type="match status" value="2"/>
</dbReference>
<dbReference type="InterPro" id="IPR050123">
    <property type="entry name" value="Prok_molybdopt-oxidoreductase"/>
</dbReference>
<evidence type="ECO:0000256" key="9">
    <source>
        <dbReference type="ARBA" id="ARBA00023014"/>
    </source>
</evidence>
<dbReference type="InterPro" id="IPR017900">
    <property type="entry name" value="4Fe4S_Fe_S_CS"/>
</dbReference>
<evidence type="ECO:0000259" key="12">
    <source>
        <dbReference type="PROSITE" id="PS51669"/>
    </source>
</evidence>
<dbReference type="PROSITE" id="PS51669">
    <property type="entry name" value="4FE4S_MOW_BIS_MGD"/>
    <property type="match status" value="1"/>
</dbReference>
<dbReference type="GO" id="GO:0051537">
    <property type="term" value="F:2 iron, 2 sulfur cluster binding"/>
    <property type="evidence" value="ECO:0007669"/>
    <property type="project" value="UniProtKB-KW"/>
</dbReference>
<keyword evidence="5" id="KW-0479">Metal-binding</keyword>
<dbReference type="FunFam" id="2.20.25.90:FF:000001">
    <property type="entry name" value="Formate dehydrogenase subunit alpha"/>
    <property type="match status" value="1"/>
</dbReference>
<proteinExistence type="inferred from homology"/>
<dbReference type="FunFam" id="3.30.70.20:FF:000035">
    <property type="entry name" value="Iron hydrogenase 1"/>
    <property type="match status" value="1"/>
</dbReference>
<dbReference type="PIRSF" id="PIRSF036643">
    <property type="entry name" value="FDH_alpha"/>
    <property type="match status" value="1"/>
</dbReference>
<dbReference type="GO" id="GO:0043546">
    <property type="term" value="F:molybdopterin cofactor binding"/>
    <property type="evidence" value="ECO:0007669"/>
    <property type="project" value="InterPro"/>
</dbReference>
<dbReference type="Proteomes" id="UP000198460">
    <property type="component" value="Unassembled WGS sequence"/>
</dbReference>
<dbReference type="PANTHER" id="PTHR43105:SF14">
    <property type="entry name" value="FORMATE DEHYDROGENASE H"/>
    <property type="match status" value="1"/>
</dbReference>
<dbReference type="Gene3D" id="3.40.228.10">
    <property type="entry name" value="Dimethylsulfoxide Reductase, domain 2"/>
    <property type="match status" value="1"/>
</dbReference>
<evidence type="ECO:0000256" key="3">
    <source>
        <dbReference type="ARBA" id="ARBA00022485"/>
    </source>
</evidence>
<protein>
    <submittedName>
        <fullName evidence="14">NAD-dependent formate dehydrogenase alpha subunit</fullName>
    </submittedName>
</protein>
<evidence type="ECO:0000256" key="6">
    <source>
        <dbReference type="ARBA" id="ARBA00022737"/>
    </source>
</evidence>
<dbReference type="PROSITE" id="PS51379">
    <property type="entry name" value="4FE4S_FER_2"/>
    <property type="match status" value="2"/>
</dbReference>
<dbReference type="InterPro" id="IPR009010">
    <property type="entry name" value="Asp_de-COase-like_dom_sf"/>
</dbReference>
<dbReference type="FunFam" id="3.10.20.740:FF:000005">
    <property type="entry name" value="NADH:ubiquinone oxidoreductase subunit"/>
    <property type="match status" value="1"/>
</dbReference>
<evidence type="ECO:0000259" key="10">
    <source>
        <dbReference type="PROSITE" id="PS51085"/>
    </source>
</evidence>
<dbReference type="Pfam" id="PF00384">
    <property type="entry name" value="Molybdopterin"/>
    <property type="match status" value="1"/>
</dbReference>
<evidence type="ECO:0000256" key="2">
    <source>
        <dbReference type="ARBA" id="ARBA00007023"/>
    </source>
</evidence>
<sequence length="989" mass="107651">MSTDTLNGRESGCGSSHCTCKHAAQARVLEPFDDTDYGTPRRHADTRVTLEIDGRPVTVPAGTSVMRAAIEAGINVPKLCATDSLEPFGSCRLCLVEIEGRRGYPASCTTPAEAGMKVRTQSERLQTLRRNVMELYISDHPLDCLTCPANGDCELQDMAGIVGLREVRYGNGGANHLHEPKDESNPYFTYDPSKCIVCSRCVRACEQTQGTFALTIAARGFESRVAASESESFMASECVSCGACVAACPTATLQEKSVVQLGQPEHAIVTTCAYCGVGCSLKAEMKGSQVVRMTPHRSGRANEGHACVKGRFAWGYATHKDRITKPMIREKISDPWREVSWDEALTYAATRLRSLQAKYGRDSIGGITSSRCTNEETYLVQKLVRAAFGNNNVDTCARVCHSPTGYGLKTTLGESAGTQTFASIGNADVIVVIGANPTDGHPVFGSRLKRRVREGAKLIVIDPRRIDLVDGPHVKADHHLQLRPGTNVAIINALAHVIVTEGLVDDAFVAERCEARAYEQWREFAARAENSPEASAAVTGVPAEQVRAAARLYASGARPAGMGRGRSAIYYGLGVTEHAQGSTMVMGIANLAMATGNIGREGVGVNPLRGQNNVQGSCDMGSFPHELPGYRHIGDANVRAQFEAAWGATLQPEPGLRIPNMFDAALDGSFKGLYCQGEDIVQSDPNTQHVAAALTSMECIVVQDIFLNETAKYAHVFLPGSSFLEKDGTFTNAERRISRVRKVMPPLAGYADWEVTLMLSRALGYAMDYAHPSEIMDEIARLTPTFAGVSYDKLDALGSIQWPCNEHAPNGTPTMHVDTFVRGKGRFVITQFIPSAEKITPRYPLILTTGRILSQYNVGAQTRRTDNVQWHHEDRLEIHPHDAQERGIRSGDWVGIESRAGQTVLRALVTERMQPGVVYTTFHFPESGANVITTDNSDWATNCPEYKVTAVQVLPVTQRSDWQTAYARFTAEQLDLLERREAAGVSTGK</sequence>
<dbReference type="Pfam" id="PF10588">
    <property type="entry name" value="NADH-G_4Fe-4S_3"/>
    <property type="match status" value="1"/>
</dbReference>
<feature type="domain" description="4Fe-4S ferredoxin-type" evidence="11">
    <location>
        <begin position="229"/>
        <end position="258"/>
    </location>
</feature>
<evidence type="ECO:0000256" key="7">
    <source>
        <dbReference type="ARBA" id="ARBA00023002"/>
    </source>
</evidence>